<feature type="region of interest" description="Disordered" evidence="1">
    <location>
        <begin position="131"/>
        <end position="152"/>
    </location>
</feature>
<protein>
    <recommendedName>
        <fullName evidence="4">Lipoprotein</fullName>
    </recommendedName>
</protein>
<dbReference type="RefSeq" id="WP_344231014.1">
    <property type="nucleotide sequence ID" value="NZ_BAAARI010000038.1"/>
</dbReference>
<dbReference type="Proteomes" id="UP001500274">
    <property type="component" value="Unassembled WGS sequence"/>
</dbReference>
<name>A0ABN3PK84_9MICO</name>
<keyword evidence="3" id="KW-1185">Reference proteome</keyword>
<sequence length="194" mass="18712">MPNGGDAASARPACRGAARTGATAATLLIAALALAGCGAQPRPAPSATALPSGITATLLPATPAQSADEVRLWVENTTDENLALTRIRIDAPGFAGIGRKVGSGSIEVKAGQSAEIVVSLPQIRCEADASTPAGADAARLPTPSPSASGASEDPTATIGFALGAAIGVAVTPLADPEGVVAARIAAACAAAITG</sequence>
<evidence type="ECO:0000256" key="1">
    <source>
        <dbReference type="SAM" id="MobiDB-lite"/>
    </source>
</evidence>
<proteinExistence type="predicted"/>
<organism evidence="2 3">
    <name type="scientific">Microbacterium binotii</name>
    <dbReference type="NCBI Taxonomy" id="462710"/>
    <lineage>
        <taxon>Bacteria</taxon>
        <taxon>Bacillati</taxon>
        <taxon>Actinomycetota</taxon>
        <taxon>Actinomycetes</taxon>
        <taxon>Micrococcales</taxon>
        <taxon>Microbacteriaceae</taxon>
        <taxon>Microbacterium</taxon>
    </lineage>
</organism>
<evidence type="ECO:0008006" key="4">
    <source>
        <dbReference type="Google" id="ProtNLM"/>
    </source>
</evidence>
<accession>A0ABN3PK84</accession>
<gene>
    <name evidence="2" type="ORF">GCM10009862_30950</name>
</gene>
<dbReference type="EMBL" id="BAAARI010000038">
    <property type="protein sequence ID" value="GAA2590443.1"/>
    <property type="molecule type" value="Genomic_DNA"/>
</dbReference>
<evidence type="ECO:0000313" key="3">
    <source>
        <dbReference type="Proteomes" id="UP001500274"/>
    </source>
</evidence>
<comment type="caution">
    <text evidence="2">The sequence shown here is derived from an EMBL/GenBank/DDBJ whole genome shotgun (WGS) entry which is preliminary data.</text>
</comment>
<evidence type="ECO:0000313" key="2">
    <source>
        <dbReference type="EMBL" id="GAA2590443.1"/>
    </source>
</evidence>
<reference evidence="3" key="1">
    <citation type="journal article" date="2019" name="Int. J. Syst. Evol. Microbiol.">
        <title>The Global Catalogue of Microorganisms (GCM) 10K type strain sequencing project: providing services to taxonomists for standard genome sequencing and annotation.</title>
        <authorList>
            <consortium name="The Broad Institute Genomics Platform"/>
            <consortium name="The Broad Institute Genome Sequencing Center for Infectious Disease"/>
            <person name="Wu L."/>
            <person name="Ma J."/>
        </authorList>
    </citation>
    <scope>NUCLEOTIDE SEQUENCE [LARGE SCALE GENOMIC DNA]</scope>
    <source>
        <strain evidence="3">JCM 16365</strain>
    </source>
</reference>